<evidence type="ECO:0000259" key="3">
    <source>
        <dbReference type="Pfam" id="PF26109"/>
    </source>
</evidence>
<accession>A0ABT0YN09</accession>
<dbReference type="InterPro" id="IPR059019">
    <property type="entry name" value="WHD_CapW"/>
</dbReference>
<feature type="domain" description="DNA-binding transcriptional repressor CapW winged helix-turn-helix" evidence="3">
    <location>
        <begin position="3"/>
        <end position="54"/>
    </location>
</feature>
<dbReference type="PANTHER" id="PTHR34580">
    <property type="match status" value="1"/>
</dbReference>
<sequence length="257" mass="29803">MSVLIWEGRVSRARLMELFGLSATRASEWLKELKVQRPDWVEWDSKRRSLTATKAAYRDVERSHPSASAVPIHESLGDATMILPWEFSRLSPYTFSRLRMAIKDRRQVSFNYMSMSRPVKHRRVVEPHSIVRAGRRWHVRGYCLERGDFRDFVLGRMTDVSLTDEAASHEIGSDSNWNRIVKVRLVAHPSLTDAQSQVVRQEYFSGTAARVTTCRGPLVPYLIQELKVATDLDRQLPPDYQLALDNREECKEWLFPT</sequence>
<dbReference type="Proteomes" id="UP001165541">
    <property type="component" value="Unassembled WGS sequence"/>
</dbReference>
<dbReference type="Pfam" id="PF13280">
    <property type="entry name" value="WYL"/>
    <property type="match status" value="1"/>
</dbReference>
<evidence type="ECO:0000259" key="1">
    <source>
        <dbReference type="Pfam" id="PF13280"/>
    </source>
</evidence>
<feature type="domain" description="WYL" evidence="1">
    <location>
        <begin position="94"/>
        <end position="161"/>
    </location>
</feature>
<dbReference type="PANTHER" id="PTHR34580:SF3">
    <property type="entry name" value="PROTEIN PAFB"/>
    <property type="match status" value="1"/>
</dbReference>
<evidence type="ECO:0000313" key="4">
    <source>
        <dbReference type="EMBL" id="MCM5680108.1"/>
    </source>
</evidence>
<dbReference type="RefSeq" id="WP_251778406.1">
    <property type="nucleotide sequence ID" value="NZ_JAMKFE010000005.1"/>
</dbReference>
<comment type="caution">
    <text evidence="4">The sequence shown here is derived from an EMBL/GenBank/DDBJ whole genome shotgun (WGS) entry which is preliminary data.</text>
</comment>
<evidence type="ECO:0000313" key="5">
    <source>
        <dbReference type="Proteomes" id="UP001165541"/>
    </source>
</evidence>
<proteinExistence type="predicted"/>
<reference evidence="4" key="1">
    <citation type="submission" date="2022-05" db="EMBL/GenBank/DDBJ databases">
        <title>Schlegelella sp. nov., isolated from mangrove soil.</title>
        <authorList>
            <person name="Liu Y."/>
            <person name="Ge X."/>
            <person name="Liu W."/>
        </authorList>
    </citation>
    <scope>NUCLEOTIDE SEQUENCE</scope>
    <source>
        <strain evidence="4">S2-27</strain>
    </source>
</reference>
<dbReference type="InterPro" id="IPR059020">
    <property type="entry name" value="CapW_CTD"/>
</dbReference>
<dbReference type="Pfam" id="PF26107">
    <property type="entry name" value="BrxR_CTD"/>
    <property type="match status" value="1"/>
</dbReference>
<keyword evidence="5" id="KW-1185">Reference proteome</keyword>
<gene>
    <name evidence="4" type="ORF">M8A51_11245</name>
</gene>
<dbReference type="InterPro" id="IPR026881">
    <property type="entry name" value="WYL_dom"/>
</dbReference>
<dbReference type="InterPro" id="IPR051534">
    <property type="entry name" value="CBASS_pafABC_assoc_protein"/>
</dbReference>
<dbReference type="EMBL" id="JAMKFE010000005">
    <property type="protein sequence ID" value="MCM5680108.1"/>
    <property type="molecule type" value="Genomic_DNA"/>
</dbReference>
<dbReference type="PROSITE" id="PS52050">
    <property type="entry name" value="WYL"/>
    <property type="match status" value="1"/>
</dbReference>
<dbReference type="Pfam" id="PF26109">
    <property type="entry name" value="WHD_BrxR"/>
    <property type="match status" value="1"/>
</dbReference>
<feature type="domain" description="DNA-binding transcriptional repressor CapW C-terminal dimerisation" evidence="2">
    <location>
        <begin position="180"/>
        <end position="249"/>
    </location>
</feature>
<protein>
    <submittedName>
        <fullName evidence="4">WYL domain-containing protein</fullName>
    </submittedName>
</protein>
<evidence type="ECO:0000259" key="2">
    <source>
        <dbReference type="Pfam" id="PF26107"/>
    </source>
</evidence>
<name>A0ABT0YN09_9BURK</name>
<organism evidence="4 5">
    <name type="scientific">Caldimonas mangrovi</name>
    <dbReference type="NCBI Taxonomy" id="2944811"/>
    <lineage>
        <taxon>Bacteria</taxon>
        <taxon>Pseudomonadati</taxon>
        <taxon>Pseudomonadota</taxon>
        <taxon>Betaproteobacteria</taxon>
        <taxon>Burkholderiales</taxon>
        <taxon>Sphaerotilaceae</taxon>
        <taxon>Caldimonas</taxon>
    </lineage>
</organism>